<evidence type="ECO:0000256" key="2">
    <source>
        <dbReference type="ARBA" id="ARBA00023315"/>
    </source>
</evidence>
<dbReference type="PROSITE" id="PS51186">
    <property type="entry name" value="GNAT"/>
    <property type="match status" value="1"/>
</dbReference>
<dbReference type="PANTHER" id="PTHR23091">
    <property type="entry name" value="N-TERMINAL ACETYLTRANSFERASE"/>
    <property type="match status" value="1"/>
</dbReference>
<evidence type="ECO:0000313" key="6">
    <source>
        <dbReference type="Proteomes" id="UP000275078"/>
    </source>
</evidence>
<evidence type="ECO:0000256" key="3">
    <source>
        <dbReference type="ARBA" id="ARBA00025786"/>
    </source>
</evidence>
<name>A0A3N4I8I1_ASCIM</name>
<dbReference type="GO" id="GO:1990190">
    <property type="term" value="F:protein-N-terminal-glutamate acetyltransferase activity"/>
    <property type="evidence" value="ECO:0007669"/>
    <property type="project" value="TreeGrafter"/>
</dbReference>
<dbReference type="GO" id="GO:1990189">
    <property type="term" value="F:protein N-terminal-serine acetyltransferase activity"/>
    <property type="evidence" value="ECO:0007669"/>
    <property type="project" value="TreeGrafter"/>
</dbReference>
<dbReference type="STRING" id="1160509.A0A3N4I8I1"/>
<proteinExistence type="inferred from homology"/>
<dbReference type="CDD" id="cd04301">
    <property type="entry name" value="NAT_SF"/>
    <property type="match status" value="1"/>
</dbReference>
<feature type="domain" description="N-acetyltransferase" evidence="4">
    <location>
        <begin position="1"/>
        <end position="155"/>
    </location>
</feature>
<evidence type="ECO:0000259" key="4">
    <source>
        <dbReference type="PROSITE" id="PS51186"/>
    </source>
</evidence>
<dbReference type="PANTHER" id="PTHR23091:SF4">
    <property type="entry name" value="N-TERMINAL AMINO-ACID N(ALPHA)-ACETYLTRANSFERASE NATA"/>
    <property type="match status" value="1"/>
</dbReference>
<keyword evidence="2" id="KW-0012">Acyltransferase</keyword>
<dbReference type="SUPFAM" id="SSF55729">
    <property type="entry name" value="Acyl-CoA N-acyltransferases (Nat)"/>
    <property type="match status" value="1"/>
</dbReference>
<dbReference type="Proteomes" id="UP000275078">
    <property type="component" value="Unassembled WGS sequence"/>
</dbReference>
<organism evidence="5 6">
    <name type="scientific">Ascobolus immersus RN42</name>
    <dbReference type="NCBI Taxonomy" id="1160509"/>
    <lineage>
        <taxon>Eukaryota</taxon>
        <taxon>Fungi</taxon>
        <taxon>Dikarya</taxon>
        <taxon>Ascomycota</taxon>
        <taxon>Pezizomycotina</taxon>
        <taxon>Pezizomycetes</taxon>
        <taxon>Pezizales</taxon>
        <taxon>Ascobolaceae</taxon>
        <taxon>Ascobolus</taxon>
    </lineage>
</organism>
<gene>
    <name evidence="5" type="ORF">BJ508DRAFT_414490</name>
</gene>
<dbReference type="OrthoDB" id="25586at2759"/>
<protein>
    <submittedName>
        <fullName evidence="5">Silencing group B protein</fullName>
    </submittedName>
</protein>
<dbReference type="GO" id="GO:0031415">
    <property type="term" value="C:NatA complex"/>
    <property type="evidence" value="ECO:0007669"/>
    <property type="project" value="InterPro"/>
</dbReference>
<accession>A0A3N4I8I1</accession>
<evidence type="ECO:0000256" key="1">
    <source>
        <dbReference type="ARBA" id="ARBA00022679"/>
    </source>
</evidence>
<evidence type="ECO:0000313" key="5">
    <source>
        <dbReference type="EMBL" id="RPA81776.1"/>
    </source>
</evidence>
<keyword evidence="1" id="KW-0808">Transferase</keyword>
<dbReference type="InterPro" id="IPR016181">
    <property type="entry name" value="Acyl_CoA_acyltransferase"/>
</dbReference>
<keyword evidence="6" id="KW-1185">Reference proteome</keyword>
<dbReference type="Pfam" id="PF00583">
    <property type="entry name" value="Acetyltransf_1"/>
    <property type="match status" value="1"/>
</dbReference>
<sequence>MEIRSVSYHLLGGIQETNLSNLPENYFLKYYLYHEACWPELSFVAVDTETGAVVGYVLAKLDEASEKEEQRIGHITSLSVNRSHRRMGVAHRLMAQSEKAMQEVYRAGAISLHVRVSNKAALHLYEESLKFTHDRTEVKYYADGEDAFCMKKVLPIPMD</sequence>
<dbReference type="InterPro" id="IPR045047">
    <property type="entry name" value="Ard1-like"/>
</dbReference>
<dbReference type="Gene3D" id="3.40.630.30">
    <property type="match status" value="1"/>
</dbReference>
<comment type="similarity">
    <text evidence="3">Belongs to the acetyltransferase family. ARD1 subfamily.</text>
</comment>
<reference evidence="5 6" key="1">
    <citation type="journal article" date="2018" name="Nat. Ecol. Evol.">
        <title>Pezizomycetes genomes reveal the molecular basis of ectomycorrhizal truffle lifestyle.</title>
        <authorList>
            <person name="Murat C."/>
            <person name="Payen T."/>
            <person name="Noel B."/>
            <person name="Kuo A."/>
            <person name="Morin E."/>
            <person name="Chen J."/>
            <person name="Kohler A."/>
            <person name="Krizsan K."/>
            <person name="Balestrini R."/>
            <person name="Da Silva C."/>
            <person name="Montanini B."/>
            <person name="Hainaut M."/>
            <person name="Levati E."/>
            <person name="Barry K.W."/>
            <person name="Belfiori B."/>
            <person name="Cichocki N."/>
            <person name="Clum A."/>
            <person name="Dockter R.B."/>
            <person name="Fauchery L."/>
            <person name="Guy J."/>
            <person name="Iotti M."/>
            <person name="Le Tacon F."/>
            <person name="Lindquist E.A."/>
            <person name="Lipzen A."/>
            <person name="Malagnac F."/>
            <person name="Mello A."/>
            <person name="Molinier V."/>
            <person name="Miyauchi S."/>
            <person name="Poulain J."/>
            <person name="Riccioni C."/>
            <person name="Rubini A."/>
            <person name="Sitrit Y."/>
            <person name="Splivallo R."/>
            <person name="Traeger S."/>
            <person name="Wang M."/>
            <person name="Zifcakova L."/>
            <person name="Wipf D."/>
            <person name="Zambonelli A."/>
            <person name="Paolocci F."/>
            <person name="Nowrousian M."/>
            <person name="Ottonello S."/>
            <person name="Baldrian P."/>
            <person name="Spatafora J.W."/>
            <person name="Henrissat B."/>
            <person name="Nagy L.G."/>
            <person name="Aury J.M."/>
            <person name="Wincker P."/>
            <person name="Grigoriev I.V."/>
            <person name="Bonfante P."/>
            <person name="Martin F.M."/>
        </authorList>
    </citation>
    <scope>NUCLEOTIDE SEQUENCE [LARGE SCALE GENOMIC DNA]</scope>
    <source>
        <strain evidence="5 6">RN42</strain>
    </source>
</reference>
<dbReference type="AlphaFoldDB" id="A0A3N4I8I1"/>
<dbReference type="EMBL" id="ML119676">
    <property type="protein sequence ID" value="RPA81776.1"/>
    <property type="molecule type" value="Genomic_DNA"/>
</dbReference>
<dbReference type="InterPro" id="IPR000182">
    <property type="entry name" value="GNAT_dom"/>
</dbReference>